<dbReference type="InterPro" id="IPR036291">
    <property type="entry name" value="NAD(P)-bd_dom_sf"/>
</dbReference>
<sequence length="774" mass="84838">MLDLPLTFSRCHSTHFEIHPQAAQATQTERQTKMAPNEKAAEKTFPNHKGHPEHEIELKSSWMLISKTHLYLGAVLVFLVGMLSGGGYYYRASLNLAESLGATAVAQPSNGHATVLVTGGLGFIGSHVVEDLIANDFNVVVYDDMSNGKNFNKDVSAVLVKDITVVNDFSYIVHKIDYVVHLAAAISVEESTRLPEKYERINVEGSRKVLDWAVKNGVKRVVAASSGATYGTPKVEDLPLREESATGGICAYATTKFDMEHLMAQFHEQFGLKSTALRFFNVYGPRQDPHSSYSGVVSWFMEQAKINGTLKVTGDGEQYRDFVYVKDVARAIRTAMLLKDDDFDVFNVCTGVKTSINDVAVAVKAKFGSSADITHIAYRQGDVKESVCSPVKASTKLGFTASYDFPTGIGETRDWFMTLWLLLPKFYVYVGALAIFAVGALFGGGYYQTSSGRGAMTPVFRRFASPKPTVLVTGGLGFIGSHVVEDLLANNFEVVVYDDMSNGKNFNRGAAAVLVKDITVVDDFSFIIHKIDYVVHLAAAISVEESTRLPEKYERINVEGSRKVLDWAVKNGVKRVVAASSAATYGTPLPENLPLSEETATGGICAYATTKFQMEKLMKQFNEDYGLPSTALRFFNVYGPRQDPHSSYSGVVSWFMEQAKINGTLKVTGDGEQYRDFVYVKDVARAIRTAMLLGDDEFDVFNVCTGVKSTVKSVAQRIVEKFGSSAAIVNVPFRSGDVKESVCSPVKATGKLGFTASYDFSDGIGETRDWFLSL</sequence>
<gene>
    <name evidence="3" type="ORF">P3T76_008728</name>
</gene>
<keyword evidence="4" id="KW-1185">Reference proteome</keyword>
<evidence type="ECO:0000256" key="1">
    <source>
        <dbReference type="SAM" id="Phobius"/>
    </source>
</evidence>
<dbReference type="AlphaFoldDB" id="A0AAD9GIT5"/>
<dbReference type="PANTHER" id="PTHR43245:SF13">
    <property type="entry name" value="UDP-D-APIOSE_UDP-D-XYLOSE SYNTHASE 2"/>
    <property type="match status" value="1"/>
</dbReference>
<keyword evidence="1" id="KW-1133">Transmembrane helix</keyword>
<feature type="domain" description="NAD-dependent epimerase/dehydratase" evidence="2">
    <location>
        <begin position="470"/>
        <end position="704"/>
    </location>
</feature>
<keyword evidence="1" id="KW-0812">Transmembrane</keyword>
<dbReference type="Gene3D" id="3.40.50.720">
    <property type="entry name" value="NAD(P)-binding Rossmann-like Domain"/>
    <property type="match status" value="2"/>
</dbReference>
<evidence type="ECO:0000313" key="4">
    <source>
        <dbReference type="Proteomes" id="UP001259832"/>
    </source>
</evidence>
<reference evidence="3" key="1">
    <citation type="submission" date="2023-08" db="EMBL/GenBank/DDBJ databases">
        <title>Reference Genome Resource for the Citrus Pathogen Phytophthora citrophthora.</title>
        <authorList>
            <person name="Moller H."/>
            <person name="Coetzee B."/>
            <person name="Rose L.J."/>
            <person name="Van Niekerk J.M."/>
        </authorList>
    </citation>
    <scope>NUCLEOTIDE SEQUENCE</scope>
    <source>
        <strain evidence="3">STE-U-9442</strain>
    </source>
</reference>
<dbReference type="EMBL" id="JASMQC010000016">
    <property type="protein sequence ID" value="KAK1939344.1"/>
    <property type="molecule type" value="Genomic_DNA"/>
</dbReference>
<dbReference type="SUPFAM" id="SSF51735">
    <property type="entry name" value="NAD(P)-binding Rossmann-fold domains"/>
    <property type="match status" value="2"/>
</dbReference>
<comment type="caution">
    <text evidence="3">The sequence shown here is derived from an EMBL/GenBank/DDBJ whole genome shotgun (WGS) entry which is preliminary data.</text>
</comment>
<dbReference type="InterPro" id="IPR050177">
    <property type="entry name" value="Lipid_A_modif_metabolic_enz"/>
</dbReference>
<dbReference type="InterPro" id="IPR001509">
    <property type="entry name" value="Epimerase_deHydtase"/>
</dbReference>
<keyword evidence="1" id="KW-0472">Membrane</keyword>
<feature type="transmembrane region" description="Helical" evidence="1">
    <location>
        <begin position="426"/>
        <end position="447"/>
    </location>
</feature>
<name>A0AAD9GIT5_9STRA</name>
<protein>
    <submittedName>
        <fullName evidence="3">UDP-glucose 4-epimerase</fullName>
    </submittedName>
</protein>
<dbReference type="Proteomes" id="UP001259832">
    <property type="component" value="Unassembled WGS sequence"/>
</dbReference>
<organism evidence="3 4">
    <name type="scientific">Phytophthora citrophthora</name>
    <dbReference type="NCBI Taxonomy" id="4793"/>
    <lineage>
        <taxon>Eukaryota</taxon>
        <taxon>Sar</taxon>
        <taxon>Stramenopiles</taxon>
        <taxon>Oomycota</taxon>
        <taxon>Peronosporomycetes</taxon>
        <taxon>Peronosporales</taxon>
        <taxon>Peronosporaceae</taxon>
        <taxon>Phytophthora</taxon>
    </lineage>
</organism>
<dbReference type="Gene3D" id="3.90.25.10">
    <property type="entry name" value="UDP-galactose 4-epimerase, domain 1"/>
    <property type="match status" value="2"/>
</dbReference>
<feature type="transmembrane region" description="Helical" evidence="1">
    <location>
        <begin position="70"/>
        <end position="90"/>
    </location>
</feature>
<proteinExistence type="predicted"/>
<accession>A0AAD9GIT5</accession>
<feature type="domain" description="NAD-dependent epimerase/dehydratase" evidence="2">
    <location>
        <begin position="115"/>
        <end position="349"/>
    </location>
</feature>
<evidence type="ECO:0000313" key="3">
    <source>
        <dbReference type="EMBL" id="KAK1939344.1"/>
    </source>
</evidence>
<dbReference type="PANTHER" id="PTHR43245">
    <property type="entry name" value="BIFUNCTIONAL POLYMYXIN RESISTANCE PROTEIN ARNA"/>
    <property type="match status" value="1"/>
</dbReference>
<evidence type="ECO:0000259" key="2">
    <source>
        <dbReference type="Pfam" id="PF01370"/>
    </source>
</evidence>
<dbReference type="Pfam" id="PF01370">
    <property type="entry name" value="Epimerase"/>
    <property type="match status" value="2"/>
</dbReference>